<dbReference type="EMBL" id="VFOQ01000001">
    <property type="protein sequence ID" value="TQL61240.1"/>
    <property type="molecule type" value="Genomic_DNA"/>
</dbReference>
<evidence type="ECO:0000313" key="2">
    <source>
        <dbReference type="Proteomes" id="UP000319514"/>
    </source>
</evidence>
<name>A0A542ZM30_9MICO</name>
<keyword evidence="2" id="KW-1185">Reference proteome</keyword>
<evidence type="ECO:0000313" key="1">
    <source>
        <dbReference type="EMBL" id="TQL61240.1"/>
    </source>
</evidence>
<dbReference type="PANTHER" id="PTHR43739">
    <property type="entry name" value="XYLOGLUCANASE (EUROFUNG)"/>
    <property type="match status" value="1"/>
</dbReference>
<dbReference type="PANTHER" id="PTHR43739:SF5">
    <property type="entry name" value="EXO-ALPHA-SIALIDASE"/>
    <property type="match status" value="1"/>
</dbReference>
<proteinExistence type="predicted"/>
<dbReference type="CDD" id="cd15482">
    <property type="entry name" value="Sialidase_non-viral"/>
    <property type="match status" value="1"/>
</dbReference>
<sequence length="360" mass="39703">MTQTVVGIGTRKGLWLARSEDRRTWSLEGPQFMMREVPSIAFDTREGRDRVLVGVRSEHWGPTVMRSEDGGRSWDETPEGAIRFPEDTGAALARVWQLVPDPHDADVVWAGTEPHGLWRSADGGRTFELVRGLWDHPHRPEWGEGAGGGAIHTILPDPRTAESMLVAMSTGGVYRTADAGRTWEASNRGIKASFYPDPFPEFGQCVHKVARDAAEPSRLYAQNHHGVYRSDDDGASWESIAEGLPTDFGFVMQAHPHRGDSVWVVPITSDREHVPPRGELQVQHTTDAGRTWQVHDSGLPQPSWTCVLRDASSVDSLEDAGFYFGTRNGDVYASTDGGASFTRIAEQLPDVLCVRAVDLP</sequence>
<comment type="caution">
    <text evidence="1">The sequence shown here is derived from an EMBL/GenBank/DDBJ whole genome shotgun (WGS) entry which is preliminary data.</text>
</comment>
<dbReference type="Proteomes" id="UP000319514">
    <property type="component" value="Unassembled WGS sequence"/>
</dbReference>
<dbReference type="OrthoDB" id="9764804at2"/>
<dbReference type="SUPFAM" id="SSF110296">
    <property type="entry name" value="Oligoxyloglucan reducing end-specific cellobiohydrolase"/>
    <property type="match status" value="1"/>
</dbReference>
<gene>
    <name evidence="1" type="ORF">FB474_2647</name>
</gene>
<dbReference type="Gene3D" id="2.130.10.10">
    <property type="entry name" value="YVTN repeat-like/Quinoprotein amine dehydrogenase"/>
    <property type="match status" value="1"/>
</dbReference>
<dbReference type="InterPro" id="IPR052025">
    <property type="entry name" value="Xyloglucanase_GH74"/>
</dbReference>
<dbReference type="RefSeq" id="WP_141789053.1">
    <property type="nucleotide sequence ID" value="NZ_BAAAKX010000001.1"/>
</dbReference>
<protein>
    <recommendedName>
        <fullName evidence="3">BNR/Asp-box repeat protein</fullName>
    </recommendedName>
</protein>
<accession>A0A542ZM30</accession>
<organism evidence="1 2">
    <name type="scientific">Oryzihumus leptocrescens</name>
    <dbReference type="NCBI Taxonomy" id="297536"/>
    <lineage>
        <taxon>Bacteria</taxon>
        <taxon>Bacillati</taxon>
        <taxon>Actinomycetota</taxon>
        <taxon>Actinomycetes</taxon>
        <taxon>Micrococcales</taxon>
        <taxon>Intrasporangiaceae</taxon>
        <taxon>Oryzihumus</taxon>
    </lineage>
</organism>
<reference evidence="1 2" key="1">
    <citation type="submission" date="2019-06" db="EMBL/GenBank/DDBJ databases">
        <title>Sequencing the genomes of 1000 actinobacteria strains.</title>
        <authorList>
            <person name="Klenk H.-P."/>
        </authorList>
    </citation>
    <scope>NUCLEOTIDE SEQUENCE [LARGE SCALE GENOMIC DNA]</scope>
    <source>
        <strain evidence="1 2">DSM 18082</strain>
    </source>
</reference>
<evidence type="ECO:0008006" key="3">
    <source>
        <dbReference type="Google" id="ProtNLM"/>
    </source>
</evidence>
<dbReference type="GO" id="GO:0010411">
    <property type="term" value="P:xyloglucan metabolic process"/>
    <property type="evidence" value="ECO:0007669"/>
    <property type="project" value="TreeGrafter"/>
</dbReference>
<dbReference type="AlphaFoldDB" id="A0A542ZM30"/>
<dbReference type="InterPro" id="IPR015943">
    <property type="entry name" value="WD40/YVTN_repeat-like_dom_sf"/>
</dbReference>